<evidence type="ECO:0000256" key="11">
    <source>
        <dbReference type="SAM" id="Phobius"/>
    </source>
</evidence>
<feature type="transmembrane region" description="Helical" evidence="11">
    <location>
        <begin position="20"/>
        <end position="39"/>
    </location>
</feature>
<evidence type="ECO:0000256" key="2">
    <source>
        <dbReference type="ARBA" id="ARBA00005135"/>
    </source>
</evidence>
<dbReference type="InterPro" id="IPR036412">
    <property type="entry name" value="HAD-like_sf"/>
</dbReference>
<evidence type="ECO:0000313" key="13">
    <source>
        <dbReference type="Proteomes" id="UP000391834"/>
    </source>
</evidence>
<keyword evidence="11" id="KW-0472">Membrane</keyword>
<dbReference type="GO" id="GO:0036424">
    <property type="term" value="F:L-phosphoserine phosphatase activity"/>
    <property type="evidence" value="ECO:0007669"/>
    <property type="project" value="TreeGrafter"/>
</dbReference>
<dbReference type="GO" id="GO:0000287">
    <property type="term" value="F:magnesium ion binding"/>
    <property type="evidence" value="ECO:0007669"/>
    <property type="project" value="TreeGrafter"/>
</dbReference>
<dbReference type="AlphaFoldDB" id="A0A5M4B3B5"/>
<feature type="transmembrane region" description="Helical" evidence="11">
    <location>
        <begin position="51"/>
        <end position="73"/>
    </location>
</feature>
<keyword evidence="4" id="KW-0028">Amino-acid biosynthesis</keyword>
<evidence type="ECO:0000313" key="12">
    <source>
        <dbReference type="EMBL" id="GET34632.1"/>
    </source>
</evidence>
<dbReference type="CDD" id="cd01427">
    <property type="entry name" value="HAD_like"/>
    <property type="match status" value="1"/>
</dbReference>
<evidence type="ECO:0000256" key="9">
    <source>
        <dbReference type="ARBA" id="ARBA00048138"/>
    </source>
</evidence>
<accession>A0A5M4B3B5</accession>
<sequence>MGLKIQKNNIYGWLASTTNNVVSSVIASALFAILFSKLFEYSDAEFSRKSLCIIIGASFILLSLILFFLIRYFSNKKFIPIKAIVFDFDGTLSKIKRVGITSPWELIWLKLGYKIADCKKLYTKFYDGKITHKRWCRLTYQKFKSKKLTEKHLEEVSKDFELLANVKEVLEQLKERGVRLYLVSGSIMHLIKYIWNDELDYYFDRYEANVFRFKNNELVEIKGTDYDFKGKAVFIKEIFKHLQLKSPKEILFIGNSDNDEYARKSGARTLCLNGALTNPYNKNAWDDTYKTDDFIELMAYIEKKYLIK</sequence>
<reference evidence="12 13" key="1">
    <citation type="submission" date="2019-10" db="EMBL/GenBank/DDBJ databases">
        <title>Prolixibacter strains distinguished by the presence of nitrate reductase genes were adept at nitrate-dependent anaerobic corrosion of metallic iron and carbon steel.</title>
        <authorList>
            <person name="Iino T."/>
            <person name="Shono N."/>
            <person name="Ito K."/>
            <person name="Nakamura R."/>
            <person name="Sueoka K."/>
            <person name="Harayama S."/>
            <person name="Ohkuma M."/>
        </authorList>
    </citation>
    <scope>NUCLEOTIDE SEQUENCE [LARGE SCALE GENOMIC DNA]</scope>
    <source>
        <strain evidence="12 13">JCM 13498</strain>
    </source>
</reference>
<evidence type="ECO:0000256" key="1">
    <source>
        <dbReference type="ARBA" id="ARBA00001946"/>
    </source>
</evidence>
<comment type="caution">
    <text evidence="12">The sequence shown here is derived from an EMBL/GenBank/DDBJ whole genome shotgun (WGS) entry which is preliminary data.</text>
</comment>
<keyword evidence="6" id="KW-0378">Hydrolase</keyword>
<dbReference type="PANTHER" id="PTHR43344">
    <property type="entry name" value="PHOSPHOSERINE PHOSPHATASE"/>
    <property type="match status" value="1"/>
</dbReference>
<dbReference type="Gene3D" id="3.40.50.1000">
    <property type="entry name" value="HAD superfamily/HAD-like"/>
    <property type="match status" value="1"/>
</dbReference>
<dbReference type="EC" id="3.1.3.3" evidence="3"/>
<keyword evidence="8" id="KW-0718">Serine biosynthesis</keyword>
<evidence type="ECO:0000256" key="6">
    <source>
        <dbReference type="ARBA" id="ARBA00022801"/>
    </source>
</evidence>
<keyword evidence="7" id="KW-0460">Magnesium</keyword>
<dbReference type="InterPro" id="IPR023214">
    <property type="entry name" value="HAD_sf"/>
</dbReference>
<dbReference type="SUPFAM" id="SSF56784">
    <property type="entry name" value="HAD-like"/>
    <property type="match status" value="1"/>
</dbReference>
<keyword evidence="11" id="KW-1133">Transmembrane helix</keyword>
<evidence type="ECO:0000256" key="8">
    <source>
        <dbReference type="ARBA" id="ARBA00023299"/>
    </source>
</evidence>
<organism evidence="12 13">
    <name type="scientific">Prolixibacter bellariivorans</name>
    <dbReference type="NCBI Taxonomy" id="314319"/>
    <lineage>
        <taxon>Bacteria</taxon>
        <taxon>Pseudomonadati</taxon>
        <taxon>Bacteroidota</taxon>
        <taxon>Bacteroidia</taxon>
        <taxon>Marinilabiliales</taxon>
        <taxon>Prolixibacteraceae</taxon>
        <taxon>Prolixibacter</taxon>
    </lineage>
</organism>
<comment type="catalytic activity">
    <reaction evidence="10">
        <text>O-phospho-D-serine + H2O = D-serine + phosphate</text>
        <dbReference type="Rhea" id="RHEA:24873"/>
        <dbReference type="ChEBI" id="CHEBI:15377"/>
        <dbReference type="ChEBI" id="CHEBI:35247"/>
        <dbReference type="ChEBI" id="CHEBI:43474"/>
        <dbReference type="ChEBI" id="CHEBI:58680"/>
        <dbReference type="EC" id="3.1.3.3"/>
    </reaction>
</comment>
<dbReference type="InterPro" id="IPR050582">
    <property type="entry name" value="HAD-like_SerB"/>
</dbReference>
<dbReference type="RefSeq" id="WP_027585497.1">
    <property type="nucleotide sequence ID" value="NZ_BLAX01000001.1"/>
</dbReference>
<evidence type="ECO:0000256" key="10">
    <source>
        <dbReference type="ARBA" id="ARBA00048523"/>
    </source>
</evidence>
<dbReference type="EMBL" id="BLAX01000001">
    <property type="protein sequence ID" value="GET34632.1"/>
    <property type="molecule type" value="Genomic_DNA"/>
</dbReference>
<comment type="catalytic activity">
    <reaction evidence="9">
        <text>O-phospho-L-serine + H2O = L-serine + phosphate</text>
        <dbReference type="Rhea" id="RHEA:21208"/>
        <dbReference type="ChEBI" id="CHEBI:15377"/>
        <dbReference type="ChEBI" id="CHEBI:33384"/>
        <dbReference type="ChEBI" id="CHEBI:43474"/>
        <dbReference type="ChEBI" id="CHEBI:57524"/>
        <dbReference type="EC" id="3.1.3.3"/>
    </reaction>
</comment>
<keyword evidence="11" id="KW-0812">Transmembrane</keyword>
<name>A0A5M4B3B5_9BACT</name>
<evidence type="ECO:0000256" key="7">
    <source>
        <dbReference type="ARBA" id="ARBA00022842"/>
    </source>
</evidence>
<comment type="pathway">
    <text evidence="2">Amino-acid biosynthesis; L-serine biosynthesis; L-serine from 3-phospho-D-glycerate: step 3/3.</text>
</comment>
<evidence type="ECO:0000256" key="4">
    <source>
        <dbReference type="ARBA" id="ARBA00022605"/>
    </source>
</evidence>
<protein>
    <recommendedName>
        <fullName evidence="3">phosphoserine phosphatase</fullName>
        <ecNumber evidence="3">3.1.3.3</ecNumber>
    </recommendedName>
</protein>
<dbReference type="Proteomes" id="UP000391834">
    <property type="component" value="Unassembled WGS sequence"/>
</dbReference>
<dbReference type="OrthoDB" id="9797415at2"/>
<dbReference type="SFLD" id="SFLDG01129">
    <property type="entry name" value="C1.5:_HAD__Beta-PGM__Phosphata"/>
    <property type="match status" value="1"/>
</dbReference>
<evidence type="ECO:0000256" key="5">
    <source>
        <dbReference type="ARBA" id="ARBA00022723"/>
    </source>
</evidence>
<dbReference type="Pfam" id="PF00702">
    <property type="entry name" value="Hydrolase"/>
    <property type="match status" value="1"/>
</dbReference>
<comment type="cofactor">
    <cofactor evidence="1">
        <name>Mg(2+)</name>
        <dbReference type="ChEBI" id="CHEBI:18420"/>
    </cofactor>
</comment>
<evidence type="ECO:0000256" key="3">
    <source>
        <dbReference type="ARBA" id="ARBA00012640"/>
    </source>
</evidence>
<dbReference type="PANTHER" id="PTHR43344:SF2">
    <property type="entry name" value="PHOSPHOSERINE PHOSPHATASE"/>
    <property type="match status" value="1"/>
</dbReference>
<dbReference type="SFLD" id="SFLDS00003">
    <property type="entry name" value="Haloacid_Dehalogenase"/>
    <property type="match status" value="1"/>
</dbReference>
<proteinExistence type="predicted"/>
<dbReference type="GO" id="GO:0005737">
    <property type="term" value="C:cytoplasm"/>
    <property type="evidence" value="ECO:0007669"/>
    <property type="project" value="TreeGrafter"/>
</dbReference>
<dbReference type="GO" id="GO:0006564">
    <property type="term" value="P:L-serine biosynthetic process"/>
    <property type="evidence" value="ECO:0007669"/>
    <property type="project" value="UniProtKB-KW"/>
</dbReference>
<keyword evidence="5" id="KW-0479">Metal-binding</keyword>
<keyword evidence="13" id="KW-1185">Reference proteome</keyword>
<gene>
    <name evidence="12" type="ORF">PbJCM13498_34950</name>
</gene>